<feature type="region of interest" description="Disordered" evidence="2">
    <location>
        <begin position="246"/>
        <end position="324"/>
    </location>
</feature>
<organism evidence="4 5">
    <name type="scientific">Fusarium solani</name>
    <name type="common">Filamentous fungus</name>
    <dbReference type="NCBI Taxonomy" id="169388"/>
    <lineage>
        <taxon>Eukaryota</taxon>
        <taxon>Fungi</taxon>
        <taxon>Dikarya</taxon>
        <taxon>Ascomycota</taxon>
        <taxon>Pezizomycotina</taxon>
        <taxon>Sordariomycetes</taxon>
        <taxon>Hypocreomycetidae</taxon>
        <taxon>Hypocreales</taxon>
        <taxon>Nectriaceae</taxon>
        <taxon>Fusarium</taxon>
        <taxon>Fusarium solani species complex</taxon>
    </lineage>
</organism>
<dbReference type="AlphaFoldDB" id="A0A9P9G965"/>
<dbReference type="PANTHER" id="PTHR37534">
    <property type="entry name" value="TRANSCRIPTIONAL ACTIVATOR PROTEIN UGA3"/>
    <property type="match status" value="1"/>
</dbReference>
<feature type="domain" description="Zn(2)-C6 fungal-type" evidence="3">
    <location>
        <begin position="20"/>
        <end position="50"/>
    </location>
</feature>
<dbReference type="EMBL" id="JAGTJS010000025">
    <property type="protein sequence ID" value="KAH7234518.1"/>
    <property type="molecule type" value="Genomic_DNA"/>
</dbReference>
<evidence type="ECO:0000313" key="4">
    <source>
        <dbReference type="EMBL" id="KAH7234518.1"/>
    </source>
</evidence>
<keyword evidence="1" id="KW-0539">Nucleus</keyword>
<feature type="compositionally biased region" description="Polar residues" evidence="2">
    <location>
        <begin position="291"/>
        <end position="305"/>
    </location>
</feature>
<proteinExistence type="predicted"/>
<dbReference type="PANTHER" id="PTHR37534:SF46">
    <property type="entry name" value="ZN(II)2CYS6 TRANSCRIPTION FACTOR (EUROFUNG)"/>
    <property type="match status" value="1"/>
</dbReference>
<comment type="caution">
    <text evidence="4">The sequence shown here is derived from an EMBL/GenBank/DDBJ whole genome shotgun (WGS) entry which is preliminary data.</text>
</comment>
<evidence type="ECO:0000256" key="1">
    <source>
        <dbReference type="ARBA" id="ARBA00023242"/>
    </source>
</evidence>
<dbReference type="Gene3D" id="4.10.240.10">
    <property type="entry name" value="Zn(2)-C6 fungal-type DNA-binding domain"/>
    <property type="match status" value="1"/>
</dbReference>
<dbReference type="PROSITE" id="PS50048">
    <property type="entry name" value="ZN2_CY6_FUNGAL_2"/>
    <property type="match status" value="1"/>
</dbReference>
<evidence type="ECO:0000256" key="2">
    <source>
        <dbReference type="SAM" id="MobiDB-lite"/>
    </source>
</evidence>
<dbReference type="SUPFAM" id="SSF57701">
    <property type="entry name" value="Zn2/Cys6 DNA-binding domain"/>
    <property type="match status" value="1"/>
</dbReference>
<name>A0A9P9G965_FUSSL</name>
<gene>
    <name evidence="4" type="ORF">B0J15DRAFT_454524</name>
</gene>
<dbReference type="GO" id="GO:0000981">
    <property type="term" value="F:DNA-binding transcription factor activity, RNA polymerase II-specific"/>
    <property type="evidence" value="ECO:0007669"/>
    <property type="project" value="InterPro"/>
</dbReference>
<dbReference type="Pfam" id="PF00172">
    <property type="entry name" value="Zn_clus"/>
    <property type="match status" value="1"/>
</dbReference>
<sequence length="801" mass="88663">MYAPAPPRNKKTDITRSRSGCARCRQKRRKCDEGKPSCRRCVSAMADCEYGAITLKFREATRWAAQKVELGKAMPSATTTKTTPSPPHTLTEMVQGHRAFISDESTVSPVYQQVSPPRDIEVPSAAFYRGTPPASFLADQNDCSQSSVGVPELGAEADPSPISIAAVDPPTSSQGSMAGSLLHSFYSPKWTGATLGQLGFDLASTTAGADDALYPNLLDFPESLVDTGLEEPFWNDIMMHNAVGDSPASPIQQQSTDTDVHGNCEIDPTCQPLVLDDPQQLPDQQQSSPSAEWNHQTSKVNTSHGNRLPSVQLPWPKAQKPPPGSKISAGHRIYLAHFKVAVLKAFPLELPFLWDMVIKSEPVRYAALSLSAANLANLQGQQPDDNGSAWVAMPVHSARASAFSTHTVEALESGTAVSLDARLATMILVVFYELEASSFSSASHSLSILNVMILSCPEDVLLSTNGRTIIQWWLHLRIFIADAQGPYSLYGPEDPTESLINQLEVRVAGAPQMIDLITTKATRIWHRVLVAKCFEAPGDRPVDTMRKVDDWWRILKGNHLCEPARDDQSRILGEDELYEELEKLQRTLDTCDAPSGFQPSMLEEGPASQEILPLHFPNHRRAIEVADFAFAHIVCNQGRLRALVERSKDLPRQFPDTTLDITTTMDPWVCLLSRTVAGLDVSKCARENTYRRGIVSSLFYAGLFYPGQVSSKFITDAVKRMIEARMEFENPFYPLRAFLDFQKSLQHQVAGGRTVFFVCSTHDEWTTRETLLSGREEEYLMILGCEPDGRYFNDLVPFTQT</sequence>
<dbReference type="CDD" id="cd00067">
    <property type="entry name" value="GAL4"/>
    <property type="match status" value="1"/>
</dbReference>
<reference evidence="4" key="1">
    <citation type="journal article" date="2021" name="Nat. Commun.">
        <title>Genetic determinants of endophytism in the Arabidopsis root mycobiome.</title>
        <authorList>
            <person name="Mesny F."/>
            <person name="Miyauchi S."/>
            <person name="Thiergart T."/>
            <person name="Pickel B."/>
            <person name="Atanasova L."/>
            <person name="Karlsson M."/>
            <person name="Huettel B."/>
            <person name="Barry K.W."/>
            <person name="Haridas S."/>
            <person name="Chen C."/>
            <person name="Bauer D."/>
            <person name="Andreopoulos W."/>
            <person name="Pangilinan J."/>
            <person name="LaButti K."/>
            <person name="Riley R."/>
            <person name="Lipzen A."/>
            <person name="Clum A."/>
            <person name="Drula E."/>
            <person name="Henrissat B."/>
            <person name="Kohler A."/>
            <person name="Grigoriev I.V."/>
            <person name="Martin F.M."/>
            <person name="Hacquard S."/>
        </authorList>
    </citation>
    <scope>NUCLEOTIDE SEQUENCE</scope>
    <source>
        <strain evidence="4">FSSC 5 MPI-SDFR-AT-0091</strain>
    </source>
</reference>
<dbReference type="InterPro" id="IPR001138">
    <property type="entry name" value="Zn2Cys6_DnaBD"/>
</dbReference>
<protein>
    <recommendedName>
        <fullName evidence="3">Zn(2)-C6 fungal-type domain-containing protein</fullName>
    </recommendedName>
</protein>
<dbReference type="PROSITE" id="PS00463">
    <property type="entry name" value="ZN2_CY6_FUNGAL_1"/>
    <property type="match status" value="1"/>
</dbReference>
<accession>A0A9P9G965</accession>
<feature type="compositionally biased region" description="Low complexity" evidence="2">
    <location>
        <begin position="271"/>
        <end position="290"/>
    </location>
</feature>
<evidence type="ECO:0000313" key="5">
    <source>
        <dbReference type="Proteomes" id="UP000736672"/>
    </source>
</evidence>
<dbReference type="Proteomes" id="UP000736672">
    <property type="component" value="Unassembled WGS sequence"/>
</dbReference>
<keyword evidence="5" id="KW-1185">Reference proteome</keyword>
<dbReference type="SMART" id="SM00066">
    <property type="entry name" value="GAL4"/>
    <property type="match status" value="1"/>
</dbReference>
<dbReference type="OrthoDB" id="39175at2759"/>
<dbReference type="InterPro" id="IPR036864">
    <property type="entry name" value="Zn2-C6_fun-type_DNA-bd_sf"/>
</dbReference>
<evidence type="ECO:0000259" key="3">
    <source>
        <dbReference type="PROSITE" id="PS50048"/>
    </source>
</evidence>
<dbReference type="GO" id="GO:0008270">
    <property type="term" value="F:zinc ion binding"/>
    <property type="evidence" value="ECO:0007669"/>
    <property type="project" value="InterPro"/>
</dbReference>